<dbReference type="GO" id="GO:0016491">
    <property type="term" value="F:oxidoreductase activity"/>
    <property type="evidence" value="ECO:0007669"/>
    <property type="project" value="TreeGrafter"/>
</dbReference>
<proteinExistence type="predicted"/>
<keyword evidence="3" id="KW-1185">Reference proteome</keyword>
<evidence type="ECO:0000259" key="1">
    <source>
        <dbReference type="Pfam" id="PF00107"/>
    </source>
</evidence>
<comment type="caution">
    <text evidence="2">The sequence shown here is derived from an EMBL/GenBank/DDBJ whole genome shotgun (WGS) entry which is preliminary data.</text>
</comment>
<sequence>MSLPSTTKAFTVGSIRSPPDITITSRLIPNPPAPGTCSVRVLSAYASPGWPLFFDGTLSYLSFPLPFIPGSQAVGRVLSTGPDAALLRPGDLVFIDSFVRARDDPVNTQILLGLHQGSTDASKRLMREGWPDGVLRTVATVPLENVHRLDEAAIDELGYTPSELVIALSRLVVAAGGIAAADLRAGQTVIVGPATGHYSGAVAEVAVALGARVIALGRSAAKLQTISDALAKTYPHSPRIQIVETSSDAAAVTASIRAVLPPGSPGADAFFDISPGAGVQPAHIVPAFAALRPGARAVLMGAIWGDLQVNYASLLFRNITVKGQYMYAREQVSQMLRMVEAGVVRIGKLAGHEVQGEFALEDWEAAFEVLKGTEGWGKGIAFTPKD</sequence>
<evidence type="ECO:0000313" key="2">
    <source>
        <dbReference type="EMBL" id="KAH7376242.1"/>
    </source>
</evidence>
<dbReference type="EMBL" id="JAGPXD010000001">
    <property type="protein sequence ID" value="KAH7376242.1"/>
    <property type="molecule type" value="Genomic_DNA"/>
</dbReference>
<accession>A0A8K0TRY1</accession>
<reference evidence="2" key="1">
    <citation type="journal article" date="2021" name="Nat. Commun.">
        <title>Genetic determinants of endophytism in the Arabidopsis root mycobiome.</title>
        <authorList>
            <person name="Mesny F."/>
            <person name="Miyauchi S."/>
            <person name="Thiergart T."/>
            <person name="Pickel B."/>
            <person name="Atanasova L."/>
            <person name="Karlsson M."/>
            <person name="Huettel B."/>
            <person name="Barry K.W."/>
            <person name="Haridas S."/>
            <person name="Chen C."/>
            <person name="Bauer D."/>
            <person name="Andreopoulos W."/>
            <person name="Pangilinan J."/>
            <person name="LaButti K."/>
            <person name="Riley R."/>
            <person name="Lipzen A."/>
            <person name="Clum A."/>
            <person name="Drula E."/>
            <person name="Henrissat B."/>
            <person name="Kohler A."/>
            <person name="Grigoriev I.V."/>
            <person name="Martin F.M."/>
            <person name="Hacquard S."/>
        </authorList>
    </citation>
    <scope>NUCLEOTIDE SEQUENCE</scope>
    <source>
        <strain evidence="2">MPI-CAGE-AT-0016</strain>
    </source>
</reference>
<dbReference type="SUPFAM" id="SSF50129">
    <property type="entry name" value="GroES-like"/>
    <property type="match status" value="1"/>
</dbReference>
<dbReference type="Pfam" id="PF00107">
    <property type="entry name" value="ADH_zinc_N"/>
    <property type="match status" value="1"/>
</dbReference>
<dbReference type="InterPro" id="IPR051397">
    <property type="entry name" value="Zn-ADH-like_protein"/>
</dbReference>
<dbReference type="GO" id="GO:0005739">
    <property type="term" value="C:mitochondrion"/>
    <property type="evidence" value="ECO:0007669"/>
    <property type="project" value="TreeGrafter"/>
</dbReference>
<dbReference type="Gene3D" id="3.40.50.720">
    <property type="entry name" value="NAD(P)-binding Rossmann-like Domain"/>
    <property type="match status" value="1"/>
</dbReference>
<dbReference type="Gene3D" id="3.90.180.10">
    <property type="entry name" value="Medium-chain alcohol dehydrogenases, catalytic domain"/>
    <property type="match status" value="1"/>
</dbReference>
<gene>
    <name evidence="2" type="ORF">B0T11DRAFT_314603</name>
</gene>
<protein>
    <submittedName>
        <fullName evidence="2">Zinc-binding dehydrogenase</fullName>
    </submittedName>
</protein>
<dbReference type="PANTHER" id="PTHR43677">
    <property type="entry name" value="SHORT-CHAIN DEHYDROGENASE/REDUCTASE"/>
    <property type="match status" value="1"/>
</dbReference>
<dbReference type="SUPFAM" id="SSF51735">
    <property type="entry name" value="NAD(P)-binding Rossmann-fold domains"/>
    <property type="match status" value="1"/>
</dbReference>
<name>A0A8K0TRY1_9PEZI</name>
<dbReference type="AlphaFoldDB" id="A0A8K0TRY1"/>
<dbReference type="InterPro" id="IPR013149">
    <property type="entry name" value="ADH-like_C"/>
</dbReference>
<dbReference type="Proteomes" id="UP000813385">
    <property type="component" value="Unassembled WGS sequence"/>
</dbReference>
<dbReference type="CDD" id="cd05188">
    <property type="entry name" value="MDR"/>
    <property type="match status" value="1"/>
</dbReference>
<organism evidence="2 3">
    <name type="scientific">Plectosphaerella cucumerina</name>
    <dbReference type="NCBI Taxonomy" id="40658"/>
    <lineage>
        <taxon>Eukaryota</taxon>
        <taxon>Fungi</taxon>
        <taxon>Dikarya</taxon>
        <taxon>Ascomycota</taxon>
        <taxon>Pezizomycotina</taxon>
        <taxon>Sordariomycetes</taxon>
        <taxon>Hypocreomycetidae</taxon>
        <taxon>Glomerellales</taxon>
        <taxon>Plectosphaerellaceae</taxon>
        <taxon>Plectosphaerella</taxon>
    </lineage>
</organism>
<dbReference type="OrthoDB" id="5407715at2759"/>
<dbReference type="InterPro" id="IPR036291">
    <property type="entry name" value="NAD(P)-bd_dom_sf"/>
</dbReference>
<feature type="domain" description="Alcohol dehydrogenase-like C-terminal" evidence="1">
    <location>
        <begin position="201"/>
        <end position="340"/>
    </location>
</feature>
<evidence type="ECO:0000313" key="3">
    <source>
        <dbReference type="Proteomes" id="UP000813385"/>
    </source>
</evidence>
<dbReference type="InterPro" id="IPR011032">
    <property type="entry name" value="GroES-like_sf"/>
</dbReference>
<dbReference type="PANTHER" id="PTHR43677:SF4">
    <property type="entry name" value="QUINONE OXIDOREDUCTASE-LIKE PROTEIN 2"/>
    <property type="match status" value="1"/>
</dbReference>